<evidence type="ECO:0000313" key="1">
    <source>
        <dbReference type="EMBL" id="QBZ61091.1"/>
    </source>
</evidence>
<dbReference type="EMBL" id="CP034207">
    <property type="protein sequence ID" value="QBZ61091.1"/>
    <property type="molecule type" value="Genomic_DNA"/>
</dbReference>
<reference evidence="1 2" key="1">
    <citation type="journal article" date="2019" name="Mol. Biol. Evol.">
        <title>Blast fungal genomes show frequent chromosomal changes, gene gains and losses, and effector gene turnover.</title>
        <authorList>
            <person name="Gomez Luciano L.B."/>
            <person name="Jason Tsai I."/>
            <person name="Chuma I."/>
            <person name="Tosa Y."/>
            <person name="Chen Y.H."/>
            <person name="Li J.Y."/>
            <person name="Li M.Y."/>
            <person name="Jade Lu M.Y."/>
            <person name="Nakayashiki H."/>
            <person name="Li W.H."/>
        </authorList>
    </citation>
    <scope>NUCLEOTIDE SEQUENCE [LARGE SCALE GENOMIC DNA]</scope>
    <source>
        <strain evidence="1">MZ5-1-6</strain>
    </source>
</reference>
<evidence type="ECO:0000313" key="2">
    <source>
        <dbReference type="Proteomes" id="UP000294847"/>
    </source>
</evidence>
<accession>A0A4P7NGL9</accession>
<protein>
    <submittedName>
        <fullName evidence="1">Uncharacterized protein</fullName>
    </submittedName>
</protein>
<proteinExistence type="predicted"/>
<dbReference type="AlphaFoldDB" id="A0A4P7NGL9"/>
<name>A0A4P7NGL9_PYROR</name>
<dbReference type="Proteomes" id="UP000294847">
    <property type="component" value="Chromosome 4"/>
</dbReference>
<sequence>MELSLVCRDPHGVQFGSLIGGKTGCRQRKVLGGQSWRLARLFVSEASLACTTSWIMCRFLLDRPNLTLDRSLV</sequence>
<gene>
    <name evidence="1" type="ORF">PoMZ_08037</name>
</gene>
<organism evidence="1 2">
    <name type="scientific">Pyricularia oryzae</name>
    <name type="common">Rice blast fungus</name>
    <name type="synonym">Magnaporthe oryzae</name>
    <dbReference type="NCBI Taxonomy" id="318829"/>
    <lineage>
        <taxon>Eukaryota</taxon>
        <taxon>Fungi</taxon>
        <taxon>Dikarya</taxon>
        <taxon>Ascomycota</taxon>
        <taxon>Pezizomycotina</taxon>
        <taxon>Sordariomycetes</taxon>
        <taxon>Sordariomycetidae</taxon>
        <taxon>Magnaporthales</taxon>
        <taxon>Pyriculariaceae</taxon>
        <taxon>Pyricularia</taxon>
    </lineage>
</organism>